<dbReference type="STRING" id="36745.CLSAP_08250"/>
<sequence length="136" mass="15705">MSYVSILPQGAIIDNLEIKNEAEMPSKTYKIKDNKIVGFCDGKEALEQTIYFILNTERYNYLIYSNSYGSELNIISELDRDIAKSELKRRISEAILQDDRVKDVGNFEFSYSEDSVLVKFTVFSIYGDIEIEKEES</sequence>
<dbReference type="Proteomes" id="UP000011728">
    <property type="component" value="Chromosome"/>
</dbReference>
<dbReference type="eggNOG" id="COG3628">
    <property type="taxonomic scope" value="Bacteria"/>
</dbReference>
<proteinExistence type="predicted"/>
<dbReference type="SUPFAM" id="SSF160719">
    <property type="entry name" value="gpW/gp25-like"/>
    <property type="match status" value="1"/>
</dbReference>
<dbReference type="Pfam" id="PF10934">
    <property type="entry name" value="Sheath_initiator"/>
    <property type="match status" value="1"/>
</dbReference>
<dbReference type="HOGENOM" id="CLU_141574_0_0_9"/>
<evidence type="ECO:0000313" key="1">
    <source>
        <dbReference type="EMBL" id="AGF54564.1"/>
    </source>
</evidence>
<dbReference type="InterPro" id="IPR020288">
    <property type="entry name" value="Sheath_initiator"/>
</dbReference>
<reference evidence="1 2" key="1">
    <citation type="submission" date="2013-02" db="EMBL/GenBank/DDBJ databases">
        <title>Genome sequence of Clostridium saccharoperbutylacetonicum N1-4(HMT).</title>
        <authorList>
            <person name="Poehlein A."/>
            <person name="Daniel R."/>
        </authorList>
    </citation>
    <scope>NUCLEOTIDE SEQUENCE [LARGE SCALE GENOMIC DNA]</scope>
    <source>
        <strain evidence="2">N1-4(HMT)</strain>
    </source>
</reference>
<evidence type="ECO:0000313" key="2">
    <source>
        <dbReference type="Proteomes" id="UP000011728"/>
    </source>
</evidence>
<dbReference type="PATRIC" id="fig|931276.5.peg.741"/>
<dbReference type="OrthoDB" id="89089at2"/>
<dbReference type="RefSeq" id="WP_015390890.1">
    <property type="nucleotide sequence ID" value="NC_020291.1"/>
</dbReference>
<name>M1M9E0_9CLOT</name>
<accession>M1M9E0</accession>
<keyword evidence="2" id="KW-1185">Reference proteome</keyword>
<dbReference type="AlphaFoldDB" id="M1M9E0"/>
<gene>
    <name evidence="1" type="ORF">Cspa_c07870</name>
</gene>
<dbReference type="EMBL" id="CP004121">
    <property type="protein sequence ID" value="AGF54564.1"/>
    <property type="molecule type" value="Genomic_DNA"/>
</dbReference>
<organism evidence="1 2">
    <name type="scientific">Clostridium saccharoperbutylacetonicum N1-4(HMT)</name>
    <dbReference type="NCBI Taxonomy" id="931276"/>
    <lineage>
        <taxon>Bacteria</taxon>
        <taxon>Bacillati</taxon>
        <taxon>Bacillota</taxon>
        <taxon>Clostridia</taxon>
        <taxon>Eubacteriales</taxon>
        <taxon>Clostridiaceae</taxon>
        <taxon>Clostridium</taxon>
    </lineage>
</organism>
<protein>
    <submittedName>
        <fullName evidence="1">Phage protein</fullName>
    </submittedName>
</protein>
<dbReference type="KEGG" id="csr:Cspa_c07870"/>
<dbReference type="Gene3D" id="3.10.450.40">
    <property type="match status" value="1"/>
</dbReference>